<keyword evidence="3" id="KW-1185">Reference proteome</keyword>
<name>A0AA97LB92_EUBMA</name>
<dbReference type="Proteomes" id="UP001190640">
    <property type="component" value="Chromosome 12"/>
</dbReference>
<proteinExistence type="predicted"/>
<feature type="compositionally biased region" description="Acidic residues" evidence="1">
    <location>
        <begin position="180"/>
        <end position="191"/>
    </location>
</feature>
<dbReference type="PANTHER" id="PTHR21534:SF0">
    <property type="entry name" value="KATANIN-INTERACTING PROTEIN"/>
    <property type="match status" value="1"/>
</dbReference>
<evidence type="ECO:0000313" key="3">
    <source>
        <dbReference type="Proteomes" id="UP001190640"/>
    </source>
</evidence>
<dbReference type="Pfam" id="PF14652">
    <property type="entry name" value="DUF4457"/>
    <property type="match status" value="3"/>
</dbReference>
<evidence type="ECO:0000259" key="2">
    <source>
        <dbReference type="Pfam" id="PF14652"/>
    </source>
</evidence>
<feature type="region of interest" description="Disordered" evidence="1">
    <location>
        <begin position="175"/>
        <end position="195"/>
    </location>
</feature>
<dbReference type="CTD" id="23247"/>
<protein>
    <submittedName>
        <fullName evidence="4">Katanin-interacting protein isoform X1</fullName>
    </submittedName>
</protein>
<dbReference type="PANTHER" id="PTHR21534">
    <property type="entry name" value="KATANIN-INTERACTING PROTEIN"/>
    <property type="match status" value="1"/>
</dbReference>
<organism evidence="3 4">
    <name type="scientific">Eublepharis macularius</name>
    <name type="common">Leopard gecko</name>
    <name type="synonym">Cyrtodactylus macularius</name>
    <dbReference type="NCBI Taxonomy" id="481883"/>
    <lineage>
        <taxon>Eukaryota</taxon>
        <taxon>Metazoa</taxon>
        <taxon>Chordata</taxon>
        <taxon>Craniata</taxon>
        <taxon>Vertebrata</taxon>
        <taxon>Euteleostomi</taxon>
        <taxon>Lepidosauria</taxon>
        <taxon>Squamata</taxon>
        <taxon>Bifurcata</taxon>
        <taxon>Gekkota</taxon>
        <taxon>Eublepharidae</taxon>
        <taxon>Eublepharinae</taxon>
        <taxon>Eublepharis</taxon>
    </lineage>
</organism>
<dbReference type="KEGG" id="emc:129338824"/>
<feature type="domain" description="KATNIP" evidence="2">
    <location>
        <begin position="1154"/>
        <end position="1473"/>
    </location>
</feature>
<feature type="compositionally biased region" description="Basic and acidic residues" evidence="1">
    <location>
        <begin position="1101"/>
        <end position="1113"/>
    </location>
</feature>
<feature type="domain" description="KATNIP" evidence="2">
    <location>
        <begin position="904"/>
        <end position="1048"/>
    </location>
</feature>
<feature type="region of interest" description="Disordered" evidence="1">
    <location>
        <begin position="1101"/>
        <end position="1140"/>
    </location>
</feature>
<dbReference type="RefSeq" id="XP_054849303.1">
    <property type="nucleotide sequence ID" value="XM_054993328.1"/>
</dbReference>
<evidence type="ECO:0000256" key="1">
    <source>
        <dbReference type="SAM" id="MobiDB-lite"/>
    </source>
</evidence>
<feature type="domain" description="KATNIP" evidence="2">
    <location>
        <begin position="442"/>
        <end position="595"/>
    </location>
</feature>
<dbReference type="GeneID" id="129338824"/>
<gene>
    <name evidence="4" type="primary">KATNIP</name>
</gene>
<reference evidence="4" key="1">
    <citation type="submission" date="2025-08" db="UniProtKB">
        <authorList>
            <consortium name="RefSeq"/>
        </authorList>
    </citation>
    <scope>IDENTIFICATION</scope>
    <source>
        <tissue evidence="4">Blood</tissue>
    </source>
</reference>
<sequence length="1559" mass="174243">METDFDEKHDEHLVLLQQRNRLLRHLQRKDPVQIKLEQLEQGFTLYVNGANSEPGRKKVSFQKTFRSGTRTARAYDTGPRVLLREGMQVRSTRSAPSKNQRREWLQKAVQIKTENGSKLYVAPPTEYSDDFEPYESLNLETSDCEQNGPSQELQQSLELDVSQNRMEKDWVAAAPHELSGEEDSETVEEEVSAQPLEESLEVSQESPKSFLQAIATFPVAGRYSSLAAESHNVLESSTSLKKEQVLSAKTRENAETCILTKPVMVKSQNICPPSGGCLHQEEQKTTPSRLVRQTENPLSAIQKNACKKKDPAHSTSFVLKAMQAENETLQKEILCRHQEASVGSQCAELQQPISAELLSPSASAATKTPPKQLEGRVISTAINRIGLLENRPQKKLLKVLQEIERPSACHDPAVLGSVQPQPQLLDQMELGRDVQDAIYVTLEILSNWGNSQRVGLTEVEFFDLHNGKVFVSPHDVDIRHADSPRDLCCLVNRDLHVSKEHSPWTCRFQPPVQLYFVLRNPSLSGDFGISRIRIWNYYTPLLGDLNIGARNVTVYVDGTLVFAGELQKSCGNTDTDDSTTIDLQKSSILSPKEREGRVWNQEPGKLLLNLNSSAEENCPKEKVTPIGLVKAEERSHMPSDSISLENFKSPSSPEIPEPVHCEDEFSLSEQMDKLSGRKMTQILPSSYASEKSKASTVTEKLPLWFESASPLDLRVQLSSGNMKRVSLETTGENSHLYLAEFERGCGGAAGADVKPPTIARRESAADLDFLNLLSCKFGGIPEHVPLGRNRGKEEFSNDSCGDEALCDKGDEPLSAKGPRPSRAKWGSAQEHALQESWNSLQKFNHSHRGRISNMDFQGDIFDEFLHQQKISRQGDQPFKIKDPGSLVLPKGQEGQICLELEDGNDFKIPVLPYGQYLKIDIRSTWGDRHYVGLNGIELFSSEGEPIQIAKIKANPPDINILPAYGKDPRVVANLLDGVNRTQDDMHLWLAPFTLGKSHSISLDFVKPCAVAMIRIWNYNKSRIHSFRGVKDITILLDEQCVFKGEIAKASGALSGAPEQFGDTILFTTDDDILEAIFCYDESYKEEAKNVCSLRYEEELKRPRTADGEGDERPFTQAGSRTKDQQSQEQATVPDSIPETVTKEPGIYTGKCLQLNFTASWGDSHYLGLTGLEVVSKGGQALPLSLDQIFASPQDLNDLAEYTDDSRTLDKLIDGTNITMEDNHMWLIPFSPGEDHRLIIQFAEAENIAGLRIWNYNKSPEDTYRGAKVVHVSLDGCHISPPEGFLIRKGPGNCHFDFAQEILFVDYLKGLPVAPACERTEIKKTEQASMDYEAPLMPSGFIFQFQLLTSWGDPYYIGLNGLELYNECGEKILLNENNIAAFPDSVNILDGVCGDIRTPEKLIDGVNGTNDGRHMWLAPILPGLVNRVYVVFDLPTTVSMIKLWNYAKTPQRGVKEFGLLVDDLLVYNGILDMVSYLVHGILPTCEPIIPYHTILFTDDEKIYCQEKNTIISNHIEDQDVRLMNDNQVIAYSKKKQAAADPALRPKTCMREKGVLRGTRQ</sequence>
<accession>A0AA97LB92</accession>
<dbReference type="InterPro" id="IPR027859">
    <property type="entry name" value="KATNIP_dom"/>
</dbReference>
<evidence type="ECO:0000313" key="4">
    <source>
        <dbReference type="RefSeq" id="XP_054849303.1"/>
    </source>
</evidence>
<dbReference type="InterPro" id="IPR026704">
    <property type="entry name" value="KATNIP"/>
</dbReference>